<name>A0ACC2C4R7_DIPCM</name>
<reference evidence="2" key="1">
    <citation type="journal article" date="2024" name="Proc. Natl. Acad. Sci. U.S.A.">
        <title>Extraordinary preservation of gene collinearity over three hundred million years revealed in homosporous lycophytes.</title>
        <authorList>
            <person name="Li C."/>
            <person name="Wickell D."/>
            <person name="Kuo L.Y."/>
            <person name="Chen X."/>
            <person name="Nie B."/>
            <person name="Liao X."/>
            <person name="Peng D."/>
            <person name="Ji J."/>
            <person name="Jenkins J."/>
            <person name="Williams M."/>
            <person name="Shu S."/>
            <person name="Plott C."/>
            <person name="Barry K."/>
            <person name="Rajasekar S."/>
            <person name="Grimwood J."/>
            <person name="Han X."/>
            <person name="Sun S."/>
            <person name="Hou Z."/>
            <person name="He W."/>
            <person name="Dai G."/>
            <person name="Sun C."/>
            <person name="Schmutz J."/>
            <person name="Leebens-Mack J.H."/>
            <person name="Li F.W."/>
            <person name="Wang L."/>
        </authorList>
    </citation>
    <scope>NUCLEOTIDE SEQUENCE [LARGE SCALE GENOMIC DNA]</scope>
    <source>
        <strain evidence="2">cv. PW_Plant_1</strain>
    </source>
</reference>
<keyword evidence="2" id="KW-1185">Reference proteome</keyword>
<sequence length="107" mass="12085">MHYKNVKDPISTILKSMLLIPCIVPRNGMEFCTIPKERLLGTVPSLRFVLTRNIAPKPPFLRNGTFPEAFMIPCPSNILSSHKPFVIVDGRLFCTTQATFVKHSFPL</sequence>
<organism evidence="1 2">
    <name type="scientific">Diphasiastrum complanatum</name>
    <name type="common">Issler's clubmoss</name>
    <name type="synonym">Lycopodium complanatum</name>
    <dbReference type="NCBI Taxonomy" id="34168"/>
    <lineage>
        <taxon>Eukaryota</taxon>
        <taxon>Viridiplantae</taxon>
        <taxon>Streptophyta</taxon>
        <taxon>Embryophyta</taxon>
        <taxon>Tracheophyta</taxon>
        <taxon>Lycopodiopsida</taxon>
        <taxon>Lycopodiales</taxon>
        <taxon>Lycopodiaceae</taxon>
        <taxon>Lycopodioideae</taxon>
        <taxon>Diphasiastrum</taxon>
    </lineage>
</organism>
<evidence type="ECO:0000313" key="2">
    <source>
        <dbReference type="Proteomes" id="UP001162992"/>
    </source>
</evidence>
<accession>A0ACC2C4R7</accession>
<dbReference type="Proteomes" id="UP001162992">
    <property type="component" value="Chromosome 12"/>
</dbReference>
<dbReference type="EMBL" id="CM055103">
    <property type="protein sequence ID" value="KAJ7537018.1"/>
    <property type="molecule type" value="Genomic_DNA"/>
</dbReference>
<protein>
    <submittedName>
        <fullName evidence="1">Uncharacterized protein</fullName>
    </submittedName>
</protein>
<gene>
    <name evidence="1" type="ORF">O6H91_12G092500</name>
</gene>
<proteinExistence type="predicted"/>
<evidence type="ECO:0000313" key="1">
    <source>
        <dbReference type="EMBL" id="KAJ7537018.1"/>
    </source>
</evidence>
<comment type="caution">
    <text evidence="1">The sequence shown here is derived from an EMBL/GenBank/DDBJ whole genome shotgun (WGS) entry which is preliminary data.</text>
</comment>